<dbReference type="Proteomes" id="UP001498771">
    <property type="component" value="Unassembled WGS sequence"/>
</dbReference>
<accession>A0ABR1F620</accession>
<sequence length="337" mass="37902">MTTADHPPSDFAQLIALTRISPSHFRSVAQPFRPGAARGVFGGHLLAQSLYAASLTVPLRSGLVCNSLQAQFLAANTDAVPFNYHVDNVRDGGTYRIRQVRVYQNLDPDNPDHETYVYTCFVSFKYIEGLHDPVYYAASQVHGNKWGHIPAPPPVNHIVPDNLPSVPDIDLPMWVAWASDPDSGFVQIKHAVDVRRAPEQDPATIPDNFEDRRMYHSYKTILPLPDDDPNMHLAAHIYASDRNSLFTSSRLINRVDDINRVVSLSHTIIFYPPSKPSRGLFVRADKSWNTMESWTTRSGDGRLSYVGRMYDDEGEMFAEFMQDGLCKFGDLPPKTKL</sequence>
<dbReference type="Gene3D" id="2.40.160.210">
    <property type="entry name" value="Acyl-CoA thioesterase, double hotdog domain"/>
    <property type="match status" value="1"/>
</dbReference>
<gene>
    <name evidence="5" type="ORF">BZA70DRAFT_289213</name>
</gene>
<organism evidence="5 6">
    <name type="scientific">Myxozyma melibiosi</name>
    <dbReference type="NCBI Taxonomy" id="54550"/>
    <lineage>
        <taxon>Eukaryota</taxon>
        <taxon>Fungi</taxon>
        <taxon>Dikarya</taxon>
        <taxon>Ascomycota</taxon>
        <taxon>Saccharomycotina</taxon>
        <taxon>Lipomycetes</taxon>
        <taxon>Lipomycetales</taxon>
        <taxon>Lipomycetaceae</taxon>
        <taxon>Myxozyma</taxon>
    </lineage>
</organism>
<dbReference type="EMBL" id="JBBJBU010000005">
    <property type="protein sequence ID" value="KAK7205285.1"/>
    <property type="molecule type" value="Genomic_DNA"/>
</dbReference>
<dbReference type="GeneID" id="90039608"/>
<protein>
    <submittedName>
        <fullName evidence="5">Thioesterase-like superfamily-domain-containing protein</fullName>
    </submittedName>
</protein>
<proteinExistence type="inferred from homology"/>
<comment type="caution">
    <text evidence="5">The sequence shown here is derived from an EMBL/GenBank/DDBJ whole genome shotgun (WGS) entry which is preliminary data.</text>
</comment>
<dbReference type="PANTHER" id="PTHR11066:SF34">
    <property type="entry name" value="ACYL-COENZYME A THIOESTERASE 8"/>
    <property type="match status" value="1"/>
</dbReference>
<evidence type="ECO:0000256" key="1">
    <source>
        <dbReference type="ARBA" id="ARBA00006538"/>
    </source>
</evidence>
<dbReference type="Pfam" id="PF20789">
    <property type="entry name" value="4HBT_3C"/>
    <property type="match status" value="1"/>
</dbReference>
<dbReference type="SUPFAM" id="SSF54637">
    <property type="entry name" value="Thioesterase/thiol ester dehydrase-isomerase"/>
    <property type="match status" value="2"/>
</dbReference>
<reference evidence="5 6" key="1">
    <citation type="submission" date="2024-03" db="EMBL/GenBank/DDBJ databases">
        <title>Genome-scale model development and genomic sequencing of the oleaginous clade Lipomyces.</title>
        <authorList>
            <consortium name="Lawrence Berkeley National Laboratory"/>
            <person name="Czajka J.J."/>
            <person name="Han Y."/>
            <person name="Kim J."/>
            <person name="Mondo S.J."/>
            <person name="Hofstad B.A."/>
            <person name="Robles A."/>
            <person name="Haridas S."/>
            <person name="Riley R."/>
            <person name="LaButti K."/>
            <person name="Pangilinan J."/>
            <person name="Andreopoulos W."/>
            <person name="Lipzen A."/>
            <person name="Yan J."/>
            <person name="Wang M."/>
            <person name="Ng V."/>
            <person name="Grigoriev I.V."/>
            <person name="Spatafora J.W."/>
            <person name="Magnuson J.K."/>
            <person name="Baker S.E."/>
            <person name="Pomraning K.R."/>
        </authorList>
    </citation>
    <scope>NUCLEOTIDE SEQUENCE [LARGE SCALE GENOMIC DNA]</scope>
    <source>
        <strain evidence="5 6">Phaff 52-87</strain>
    </source>
</reference>
<comment type="similarity">
    <text evidence="1">Belongs to the C/M/P thioester hydrolase family.</text>
</comment>
<evidence type="ECO:0000259" key="4">
    <source>
        <dbReference type="Pfam" id="PF20789"/>
    </source>
</evidence>
<dbReference type="InterPro" id="IPR049449">
    <property type="entry name" value="TesB_ACOT8-like_N"/>
</dbReference>
<dbReference type="Pfam" id="PF13622">
    <property type="entry name" value="4HBT_3"/>
    <property type="match status" value="1"/>
</dbReference>
<evidence type="ECO:0000259" key="3">
    <source>
        <dbReference type="Pfam" id="PF13622"/>
    </source>
</evidence>
<dbReference type="InterPro" id="IPR042171">
    <property type="entry name" value="Acyl-CoA_hotdog"/>
</dbReference>
<evidence type="ECO:0000256" key="2">
    <source>
        <dbReference type="ARBA" id="ARBA00022801"/>
    </source>
</evidence>
<evidence type="ECO:0000313" key="6">
    <source>
        <dbReference type="Proteomes" id="UP001498771"/>
    </source>
</evidence>
<keyword evidence="2" id="KW-0378">Hydrolase</keyword>
<evidence type="ECO:0000313" key="5">
    <source>
        <dbReference type="EMBL" id="KAK7205285.1"/>
    </source>
</evidence>
<keyword evidence="6" id="KW-1185">Reference proteome</keyword>
<dbReference type="PANTHER" id="PTHR11066">
    <property type="entry name" value="ACYL-COA THIOESTERASE"/>
    <property type="match status" value="1"/>
</dbReference>
<name>A0ABR1F620_9ASCO</name>
<dbReference type="CDD" id="cd03444">
    <property type="entry name" value="Thioesterase_II_repeat1"/>
    <property type="match status" value="1"/>
</dbReference>
<dbReference type="InterPro" id="IPR029069">
    <property type="entry name" value="HotDog_dom_sf"/>
</dbReference>
<dbReference type="InterPro" id="IPR003703">
    <property type="entry name" value="Acyl_CoA_thio"/>
</dbReference>
<dbReference type="InterPro" id="IPR049450">
    <property type="entry name" value="ACOT8-like_C"/>
</dbReference>
<dbReference type="CDD" id="cd03445">
    <property type="entry name" value="Thioesterase_II_repeat2"/>
    <property type="match status" value="1"/>
</dbReference>
<feature type="domain" description="Acyl-CoA thioesterase-like C-terminal" evidence="4">
    <location>
        <begin position="181"/>
        <end position="324"/>
    </location>
</feature>
<dbReference type="RefSeq" id="XP_064768318.1">
    <property type="nucleotide sequence ID" value="XM_064914096.1"/>
</dbReference>
<feature type="domain" description="Acyl-CoA thioesterase-like N-terminal HotDog" evidence="3">
    <location>
        <begin position="37"/>
        <end position="105"/>
    </location>
</feature>